<evidence type="ECO:0000313" key="2">
    <source>
        <dbReference type="EMBL" id="MBX43136.1"/>
    </source>
</evidence>
<evidence type="ECO:0000256" key="1">
    <source>
        <dbReference type="SAM" id="MobiDB-lite"/>
    </source>
</evidence>
<dbReference type="EMBL" id="GGEC01062652">
    <property type="protein sequence ID" value="MBX43136.1"/>
    <property type="molecule type" value="Transcribed_RNA"/>
</dbReference>
<organism evidence="2">
    <name type="scientific">Rhizophora mucronata</name>
    <name type="common">Asiatic mangrove</name>
    <dbReference type="NCBI Taxonomy" id="61149"/>
    <lineage>
        <taxon>Eukaryota</taxon>
        <taxon>Viridiplantae</taxon>
        <taxon>Streptophyta</taxon>
        <taxon>Embryophyta</taxon>
        <taxon>Tracheophyta</taxon>
        <taxon>Spermatophyta</taxon>
        <taxon>Magnoliopsida</taxon>
        <taxon>eudicotyledons</taxon>
        <taxon>Gunneridae</taxon>
        <taxon>Pentapetalae</taxon>
        <taxon>rosids</taxon>
        <taxon>fabids</taxon>
        <taxon>Malpighiales</taxon>
        <taxon>Rhizophoraceae</taxon>
        <taxon>Rhizophora</taxon>
    </lineage>
</organism>
<reference evidence="2" key="1">
    <citation type="submission" date="2018-02" db="EMBL/GenBank/DDBJ databases">
        <title>Rhizophora mucronata_Transcriptome.</title>
        <authorList>
            <person name="Meera S.P."/>
            <person name="Sreeshan A."/>
            <person name="Augustine A."/>
        </authorList>
    </citation>
    <scope>NUCLEOTIDE SEQUENCE</scope>
    <source>
        <tissue evidence="2">Leaf</tissue>
    </source>
</reference>
<name>A0A2P2NKZ2_RHIMU</name>
<dbReference type="AlphaFoldDB" id="A0A2P2NKZ2"/>
<protein>
    <submittedName>
        <fullName evidence="2">Uncharacterized protein</fullName>
    </submittedName>
</protein>
<feature type="compositionally biased region" description="Polar residues" evidence="1">
    <location>
        <begin position="21"/>
        <end position="30"/>
    </location>
</feature>
<accession>A0A2P2NKZ2</accession>
<proteinExistence type="predicted"/>
<sequence>MQTEGSENIEDIFFCERVASKSASNDTAQGTAGRLDSAATDNGNDAELPKDLSWPCCVVDECLKVLFKVMEAS</sequence>
<feature type="region of interest" description="Disordered" evidence="1">
    <location>
        <begin position="21"/>
        <end position="44"/>
    </location>
</feature>